<dbReference type="AlphaFoldDB" id="A0A1T3NTE3"/>
<comment type="caution">
    <text evidence="2">The sequence shown here is derived from an EMBL/GenBank/DDBJ whole genome shotgun (WGS) entry which is preliminary data.</text>
</comment>
<dbReference type="Proteomes" id="UP000190037">
    <property type="component" value="Unassembled WGS sequence"/>
</dbReference>
<accession>A0A1T3NTE3</accession>
<dbReference type="PROSITE" id="PS51257">
    <property type="entry name" value="PROKAR_LIPOPROTEIN"/>
    <property type="match status" value="1"/>
</dbReference>
<dbReference type="STRING" id="159449.B4N89_03085"/>
<evidence type="ECO:0000313" key="2">
    <source>
        <dbReference type="EMBL" id="OPC80068.1"/>
    </source>
</evidence>
<name>A0A1T3NTE3_9ACTN</name>
<feature type="region of interest" description="Disordered" evidence="1">
    <location>
        <begin position="44"/>
        <end position="70"/>
    </location>
</feature>
<evidence type="ECO:0000256" key="1">
    <source>
        <dbReference type="SAM" id="MobiDB-lite"/>
    </source>
</evidence>
<dbReference type="RefSeq" id="WP_143657809.1">
    <property type="nucleotide sequence ID" value="NZ_MWQN01000001.1"/>
</dbReference>
<dbReference type="OrthoDB" id="7949713at2"/>
<organism evidence="2 3">
    <name type="scientific">Embleya scabrispora</name>
    <dbReference type="NCBI Taxonomy" id="159449"/>
    <lineage>
        <taxon>Bacteria</taxon>
        <taxon>Bacillati</taxon>
        <taxon>Actinomycetota</taxon>
        <taxon>Actinomycetes</taxon>
        <taxon>Kitasatosporales</taxon>
        <taxon>Streptomycetaceae</taxon>
        <taxon>Embleya</taxon>
    </lineage>
</organism>
<gene>
    <name evidence="2" type="ORF">B4N89_03085</name>
</gene>
<protein>
    <submittedName>
        <fullName evidence="2">Uncharacterized protein</fullName>
    </submittedName>
</protein>
<sequence>MTRFGRTGSGRPLVLRWAACMVLVGGLALTTAGCGGDDGGSAKNKVASGGGSAGKDQKAGGQQGAGKDDAKARYEQMVKFASCMRENGIDMPDPEQGEGGAMRMPAMTMDGDMSKTENAMKACEKFQPKLDFDPNDPKFKEWQAKRAACMRENGVENMDDGGGGAAAVTIDASDDKVMKAIEICNKKVPPFEKQK</sequence>
<dbReference type="EMBL" id="MWQN01000001">
    <property type="protein sequence ID" value="OPC80068.1"/>
    <property type="molecule type" value="Genomic_DNA"/>
</dbReference>
<evidence type="ECO:0000313" key="3">
    <source>
        <dbReference type="Proteomes" id="UP000190037"/>
    </source>
</evidence>
<proteinExistence type="predicted"/>
<keyword evidence="3" id="KW-1185">Reference proteome</keyword>
<reference evidence="2 3" key="1">
    <citation type="submission" date="2017-03" db="EMBL/GenBank/DDBJ databases">
        <title>Draft genome sequence of Streptomyces scabrisporus NF3, endophyte isolated from Amphipterygium adstringens.</title>
        <authorList>
            <person name="Vazquez M."/>
            <person name="Ceapa C.D."/>
            <person name="Rodriguez Luna D."/>
            <person name="Sanchez Esquivel S."/>
        </authorList>
    </citation>
    <scope>NUCLEOTIDE SEQUENCE [LARGE SCALE GENOMIC DNA]</scope>
    <source>
        <strain evidence="2 3">NF3</strain>
    </source>
</reference>